<dbReference type="InterPro" id="IPR050832">
    <property type="entry name" value="Bact_Acetyltransf"/>
</dbReference>
<dbReference type="EMBL" id="CP015163">
    <property type="protein sequence ID" value="AXB48848.1"/>
    <property type="molecule type" value="Genomic_DNA"/>
</dbReference>
<dbReference type="PANTHER" id="PTHR43877:SF2">
    <property type="entry name" value="AMINOALKYLPHOSPHONATE N-ACETYLTRANSFERASE-RELATED"/>
    <property type="match status" value="1"/>
</dbReference>
<dbReference type="Gene3D" id="3.40.630.30">
    <property type="match status" value="1"/>
</dbReference>
<dbReference type="InterPro" id="IPR000182">
    <property type="entry name" value="GNAT_dom"/>
</dbReference>
<dbReference type="GO" id="GO:0016747">
    <property type="term" value="F:acyltransferase activity, transferring groups other than amino-acyl groups"/>
    <property type="evidence" value="ECO:0007669"/>
    <property type="project" value="InterPro"/>
</dbReference>
<dbReference type="Proteomes" id="UP000250434">
    <property type="component" value="Chromosome"/>
</dbReference>
<feature type="domain" description="N-acetyltransferase" evidence="3">
    <location>
        <begin position="1"/>
        <end position="141"/>
    </location>
</feature>
<organism evidence="4 5">
    <name type="scientific">Amycolatopsis albispora</name>
    <dbReference type="NCBI Taxonomy" id="1804986"/>
    <lineage>
        <taxon>Bacteria</taxon>
        <taxon>Bacillati</taxon>
        <taxon>Actinomycetota</taxon>
        <taxon>Actinomycetes</taxon>
        <taxon>Pseudonocardiales</taxon>
        <taxon>Pseudonocardiaceae</taxon>
        <taxon>Amycolatopsis</taxon>
    </lineage>
</organism>
<keyword evidence="5" id="KW-1185">Reference proteome</keyword>
<evidence type="ECO:0000256" key="1">
    <source>
        <dbReference type="ARBA" id="ARBA00022679"/>
    </source>
</evidence>
<dbReference type="SUPFAM" id="SSF55729">
    <property type="entry name" value="Acyl-CoA N-acyltransferases (Nat)"/>
    <property type="match status" value="1"/>
</dbReference>
<proteinExistence type="predicted"/>
<keyword evidence="2" id="KW-0012">Acyltransferase</keyword>
<dbReference type="AlphaFoldDB" id="A0A344LLC4"/>
<evidence type="ECO:0000256" key="2">
    <source>
        <dbReference type="ARBA" id="ARBA00023315"/>
    </source>
</evidence>
<reference evidence="4 5" key="1">
    <citation type="submission" date="2016-04" db="EMBL/GenBank/DDBJ databases">
        <title>Complete genome sequence and analysis of deep-sea sediment isolate, Amycolatopsis sp. WP1.</title>
        <authorList>
            <person name="Wang H."/>
            <person name="Chen S."/>
            <person name="Wu Q."/>
        </authorList>
    </citation>
    <scope>NUCLEOTIDE SEQUENCE [LARGE SCALE GENOMIC DNA]</scope>
    <source>
        <strain evidence="4 5">WP1</strain>
    </source>
</reference>
<dbReference type="CDD" id="cd04301">
    <property type="entry name" value="NAT_SF"/>
    <property type="match status" value="1"/>
</dbReference>
<dbReference type="Pfam" id="PF00583">
    <property type="entry name" value="Acetyltransf_1"/>
    <property type="match status" value="1"/>
</dbReference>
<dbReference type="PANTHER" id="PTHR43877">
    <property type="entry name" value="AMINOALKYLPHOSPHONATE N-ACETYLTRANSFERASE-RELATED-RELATED"/>
    <property type="match status" value="1"/>
</dbReference>
<protein>
    <recommendedName>
        <fullName evidence="3">N-acetyltransferase domain-containing protein</fullName>
    </recommendedName>
</protein>
<dbReference type="KEGG" id="aab:A4R43_27750"/>
<evidence type="ECO:0000259" key="3">
    <source>
        <dbReference type="PROSITE" id="PS51186"/>
    </source>
</evidence>
<accession>A0A344LLC4</accession>
<dbReference type="PROSITE" id="PS51186">
    <property type="entry name" value="GNAT"/>
    <property type="match status" value="1"/>
</dbReference>
<sequence length="141" mass="15934">MLFCYYDEIASRYYRRRVPREEVEQIMAEFPSDDLTPPTGVFLLARLDGEPAGCVGVRVYTPEIAELTRMFVDVGHRGSGGAGLLVRAAEDAAREIGAKSMWLNTRDDLVEARAFYAKHGYQPIPPYGDDPYAEHWFGKEL</sequence>
<keyword evidence="1" id="KW-0808">Transferase</keyword>
<dbReference type="InterPro" id="IPR016181">
    <property type="entry name" value="Acyl_CoA_acyltransferase"/>
</dbReference>
<evidence type="ECO:0000313" key="4">
    <source>
        <dbReference type="EMBL" id="AXB48848.1"/>
    </source>
</evidence>
<gene>
    <name evidence="4" type="ORF">A4R43_27750</name>
</gene>
<dbReference type="OrthoDB" id="273614at2"/>
<name>A0A344LLC4_9PSEU</name>
<evidence type="ECO:0000313" key="5">
    <source>
        <dbReference type="Proteomes" id="UP000250434"/>
    </source>
</evidence>